<accession>Q9A3S8</accession>
<dbReference type="STRING" id="190650.CC_3124"/>
<evidence type="ECO:0008006" key="3">
    <source>
        <dbReference type="Google" id="ProtNLM"/>
    </source>
</evidence>
<dbReference type="PATRIC" id="fig|190650.5.peg.3133"/>
<dbReference type="EnsemblBacteria" id="AAK25086">
    <property type="protein sequence ID" value="AAK25086"/>
    <property type="gene ID" value="CC_3124"/>
</dbReference>
<evidence type="ECO:0000313" key="1">
    <source>
        <dbReference type="EMBL" id="AAK25086.1"/>
    </source>
</evidence>
<dbReference type="HOGENOM" id="CLU_2599585_0_0_5"/>
<gene>
    <name evidence="1" type="ordered locus">CC_3124</name>
</gene>
<name>Q9A3S8_CAUVC</name>
<dbReference type="EMBL" id="AE005673">
    <property type="protein sequence ID" value="AAK25086.1"/>
    <property type="molecule type" value="Genomic_DNA"/>
</dbReference>
<dbReference type="Proteomes" id="UP000001816">
    <property type="component" value="Chromosome"/>
</dbReference>
<dbReference type="PIR" id="B87636">
    <property type="entry name" value="B87636"/>
</dbReference>
<keyword evidence="2" id="KW-1185">Reference proteome</keyword>
<sequence>MHAELSKEVVMTENHYYVRPVAGVWHVTWNDSADLIGAYSSQHEAEALAQLLARHMRVQGRKAEVHTFEAEARTPSWGRNRAANQVAVA</sequence>
<reference evidence="1 2" key="1">
    <citation type="journal article" date="2001" name="Proc. Natl. Acad. Sci. U.S.A.">
        <title>Complete genome sequence of Caulobacter crescentus.</title>
        <authorList>
            <person name="Nierman W.C."/>
            <person name="Feldblyum T.V."/>
            <person name="Laub M.T."/>
            <person name="Paulsen I.T."/>
            <person name="Nelson K.E."/>
            <person name="Eisen J.A."/>
            <person name="Heidelberg J.F."/>
            <person name="Alley M.R."/>
            <person name="Ohta N."/>
            <person name="Maddock J.R."/>
            <person name="Potocka I."/>
            <person name="Nelson W.C."/>
            <person name="Newton A."/>
            <person name="Stephens C."/>
            <person name="Phadke N.D."/>
            <person name="Ely B."/>
            <person name="DeBoy R.T."/>
            <person name="Dodson R.J."/>
            <person name="Durkin A.S."/>
            <person name="Gwinn M.L."/>
            <person name="Haft D.H."/>
            <person name="Kolonay J.F."/>
            <person name="Smit J."/>
            <person name="Craven M.B."/>
            <person name="Khouri H."/>
            <person name="Shetty J."/>
            <person name="Berry K."/>
            <person name="Utterback T."/>
            <person name="Tran K."/>
            <person name="Wolf A."/>
            <person name="Vamathevan J."/>
            <person name="Ermolaeva M."/>
            <person name="White O."/>
            <person name="Salzberg S.L."/>
            <person name="Venter J.C."/>
            <person name="Shapiro L."/>
            <person name="Fraser C.M."/>
        </authorList>
    </citation>
    <scope>NUCLEOTIDE SEQUENCE [LARGE SCALE GENOMIC DNA]</scope>
    <source>
        <strain evidence="2">ATCC 19089 / CB15</strain>
    </source>
</reference>
<proteinExistence type="predicted"/>
<protein>
    <recommendedName>
        <fullName evidence="3">DUF2188 domain-containing protein</fullName>
    </recommendedName>
</protein>
<dbReference type="KEGG" id="ccr:CC_3124"/>
<dbReference type="AlphaFoldDB" id="Q9A3S8"/>
<dbReference type="BioCyc" id="CAULO:CC3124-MONOMER"/>
<evidence type="ECO:0000313" key="2">
    <source>
        <dbReference type="Proteomes" id="UP000001816"/>
    </source>
</evidence>
<organism evidence="1 2">
    <name type="scientific">Caulobacter vibrioides (strain ATCC 19089 / CIP 103742 / CB 15)</name>
    <name type="common">Caulobacter crescentus</name>
    <dbReference type="NCBI Taxonomy" id="190650"/>
    <lineage>
        <taxon>Bacteria</taxon>
        <taxon>Pseudomonadati</taxon>
        <taxon>Pseudomonadota</taxon>
        <taxon>Alphaproteobacteria</taxon>
        <taxon>Caulobacterales</taxon>
        <taxon>Caulobacteraceae</taxon>
        <taxon>Caulobacter</taxon>
    </lineage>
</organism>
<dbReference type="SMR" id="Q9A3S8"/>